<keyword evidence="2" id="KW-0812">Transmembrane</keyword>
<protein>
    <submittedName>
        <fullName evidence="3">Uncharacterized protein</fullName>
    </submittedName>
</protein>
<evidence type="ECO:0000313" key="3">
    <source>
        <dbReference type="EMBL" id="MFI2232429.1"/>
    </source>
</evidence>
<dbReference type="EMBL" id="JBIRYL010000007">
    <property type="protein sequence ID" value="MFI2232429.1"/>
    <property type="molecule type" value="Genomic_DNA"/>
</dbReference>
<dbReference type="RefSeq" id="WP_397064106.1">
    <property type="nucleotide sequence ID" value="NZ_JBIRYL010000007.1"/>
</dbReference>
<keyword evidence="4" id="KW-1185">Reference proteome</keyword>
<keyword evidence="2" id="KW-1133">Transmembrane helix</keyword>
<sequence>MVTDDFEQLDHAVGGDAHSRPSDAATSAAAPIRRVGVGVYIAVMVLLMLIATIFGSNEDIEQDRRLEYLECIAQEQDRIAREGSLLQAQDFCDIYPGR</sequence>
<keyword evidence="2" id="KW-0472">Membrane</keyword>
<feature type="region of interest" description="Disordered" evidence="1">
    <location>
        <begin position="1"/>
        <end position="28"/>
    </location>
</feature>
<reference evidence="3 4" key="1">
    <citation type="submission" date="2024-10" db="EMBL/GenBank/DDBJ databases">
        <title>The Natural Products Discovery Center: Release of the First 8490 Sequenced Strains for Exploring Actinobacteria Biosynthetic Diversity.</title>
        <authorList>
            <person name="Kalkreuter E."/>
            <person name="Kautsar S.A."/>
            <person name="Yang D."/>
            <person name="Bader C.D."/>
            <person name="Teijaro C.N."/>
            <person name="Fluegel L."/>
            <person name="Davis C.M."/>
            <person name="Simpson J.R."/>
            <person name="Lauterbach L."/>
            <person name="Steele A.D."/>
            <person name="Gui C."/>
            <person name="Meng S."/>
            <person name="Li G."/>
            <person name="Viehrig K."/>
            <person name="Ye F."/>
            <person name="Su P."/>
            <person name="Kiefer A.F."/>
            <person name="Nichols A."/>
            <person name="Cepeda A.J."/>
            <person name="Yan W."/>
            <person name="Fan B."/>
            <person name="Jiang Y."/>
            <person name="Adhikari A."/>
            <person name="Zheng C.-J."/>
            <person name="Schuster L."/>
            <person name="Cowan T.M."/>
            <person name="Smanski M.J."/>
            <person name="Chevrette M.G."/>
            <person name="De Carvalho L.P.S."/>
            <person name="Shen B."/>
        </authorList>
    </citation>
    <scope>NUCLEOTIDE SEQUENCE [LARGE SCALE GENOMIC DNA]</scope>
    <source>
        <strain evidence="3 4">NPDC019377</strain>
    </source>
</reference>
<comment type="caution">
    <text evidence="3">The sequence shown here is derived from an EMBL/GenBank/DDBJ whole genome shotgun (WGS) entry which is preliminary data.</text>
</comment>
<accession>A0ABW7W1J6</accession>
<gene>
    <name evidence="3" type="ORF">ACH49Z_21500</name>
</gene>
<name>A0ABW7W1J6_9NOCA</name>
<evidence type="ECO:0000313" key="4">
    <source>
        <dbReference type="Proteomes" id="UP001611494"/>
    </source>
</evidence>
<proteinExistence type="predicted"/>
<evidence type="ECO:0000256" key="1">
    <source>
        <dbReference type="SAM" id="MobiDB-lite"/>
    </source>
</evidence>
<feature type="transmembrane region" description="Helical" evidence="2">
    <location>
        <begin position="37"/>
        <end position="55"/>
    </location>
</feature>
<organism evidence="3 4">
    <name type="scientific">Nocardia testacea</name>
    <dbReference type="NCBI Taxonomy" id="248551"/>
    <lineage>
        <taxon>Bacteria</taxon>
        <taxon>Bacillati</taxon>
        <taxon>Actinomycetota</taxon>
        <taxon>Actinomycetes</taxon>
        <taxon>Mycobacteriales</taxon>
        <taxon>Nocardiaceae</taxon>
        <taxon>Nocardia</taxon>
    </lineage>
</organism>
<dbReference type="Proteomes" id="UP001611494">
    <property type="component" value="Unassembled WGS sequence"/>
</dbReference>
<evidence type="ECO:0000256" key="2">
    <source>
        <dbReference type="SAM" id="Phobius"/>
    </source>
</evidence>